<protein>
    <submittedName>
        <fullName evidence="1">Uncharacterized protein</fullName>
    </submittedName>
</protein>
<dbReference type="RefSeq" id="WP_132120969.1">
    <property type="nucleotide sequence ID" value="NZ_SLWS01000006.1"/>
</dbReference>
<accession>A0A4R2JSK7</accession>
<proteinExistence type="predicted"/>
<comment type="caution">
    <text evidence="1">The sequence shown here is derived from an EMBL/GenBank/DDBJ whole genome shotgun (WGS) entry which is preliminary data.</text>
</comment>
<keyword evidence="2" id="KW-1185">Reference proteome</keyword>
<gene>
    <name evidence="1" type="ORF">EV192_106632</name>
</gene>
<dbReference type="AlphaFoldDB" id="A0A4R2JSK7"/>
<sequence>MTTARYTVHTFQADTAEGGGTKYAVIDTTRTPEQGRVVYDREIGGHLFTRDHAQATQWADDLNTQNEKLRAAGAEFVANARTVVLGEVLSADSGREWPELGYTRRDILDQLHDRALAEYTEPDPFGQSEKSHRDAMRKTAAWLFTYQIHMELVHATGYYRTALVDELHARAQRL</sequence>
<organism evidence="1 2">
    <name type="scientific">Actinocrispum wychmicini</name>
    <dbReference type="NCBI Taxonomy" id="1213861"/>
    <lineage>
        <taxon>Bacteria</taxon>
        <taxon>Bacillati</taxon>
        <taxon>Actinomycetota</taxon>
        <taxon>Actinomycetes</taxon>
        <taxon>Pseudonocardiales</taxon>
        <taxon>Pseudonocardiaceae</taxon>
        <taxon>Actinocrispum</taxon>
    </lineage>
</organism>
<dbReference type="Proteomes" id="UP000295680">
    <property type="component" value="Unassembled WGS sequence"/>
</dbReference>
<dbReference type="EMBL" id="SLWS01000006">
    <property type="protein sequence ID" value="TCO57155.1"/>
    <property type="molecule type" value="Genomic_DNA"/>
</dbReference>
<evidence type="ECO:0000313" key="1">
    <source>
        <dbReference type="EMBL" id="TCO57155.1"/>
    </source>
</evidence>
<name>A0A4R2JSK7_9PSEU</name>
<evidence type="ECO:0000313" key="2">
    <source>
        <dbReference type="Proteomes" id="UP000295680"/>
    </source>
</evidence>
<reference evidence="1 2" key="1">
    <citation type="submission" date="2019-03" db="EMBL/GenBank/DDBJ databases">
        <title>Genomic Encyclopedia of Type Strains, Phase IV (KMG-IV): sequencing the most valuable type-strain genomes for metagenomic binning, comparative biology and taxonomic classification.</title>
        <authorList>
            <person name="Goeker M."/>
        </authorList>
    </citation>
    <scope>NUCLEOTIDE SEQUENCE [LARGE SCALE GENOMIC DNA]</scope>
    <source>
        <strain evidence="1 2">DSM 45934</strain>
    </source>
</reference>